<evidence type="ECO:0000313" key="2">
    <source>
        <dbReference type="EMBL" id="EGG23036.1"/>
    </source>
</evidence>
<dbReference type="SUPFAM" id="SSF49265">
    <property type="entry name" value="Fibronectin type III"/>
    <property type="match status" value="1"/>
</dbReference>
<feature type="signal peptide" evidence="1">
    <location>
        <begin position="1"/>
        <end position="32"/>
    </location>
</feature>
<gene>
    <name evidence="2" type="ORF">DFA_05166</name>
</gene>
<keyword evidence="3" id="KW-1185">Reference proteome</keyword>
<dbReference type="InterPro" id="IPR013783">
    <property type="entry name" value="Ig-like_fold"/>
</dbReference>
<dbReference type="GeneID" id="14874847"/>
<dbReference type="Gene3D" id="2.60.40.10">
    <property type="entry name" value="Immunoglobulins"/>
    <property type="match status" value="1"/>
</dbReference>
<name>F4PNI3_CACFS</name>
<reference evidence="3" key="1">
    <citation type="journal article" date="2011" name="Genome Res.">
        <title>Phylogeny-wide analysis of social amoeba genomes highlights ancient origins for complex intercellular communication.</title>
        <authorList>
            <person name="Heidel A.J."/>
            <person name="Lawal H.M."/>
            <person name="Felder M."/>
            <person name="Schilde C."/>
            <person name="Helps N.R."/>
            <person name="Tunggal B."/>
            <person name="Rivero F."/>
            <person name="John U."/>
            <person name="Schleicher M."/>
            <person name="Eichinger L."/>
            <person name="Platzer M."/>
            <person name="Noegel A.A."/>
            <person name="Schaap P."/>
            <person name="Gloeckner G."/>
        </authorList>
    </citation>
    <scope>NUCLEOTIDE SEQUENCE [LARGE SCALE GENOMIC DNA]</scope>
    <source>
        <strain evidence="3">SH3</strain>
    </source>
</reference>
<dbReference type="EMBL" id="GL883008">
    <property type="protein sequence ID" value="EGG23036.1"/>
    <property type="molecule type" value="Genomic_DNA"/>
</dbReference>
<sequence>MNKRYRQQQYFITTTVLLQILYLLCCNYGHQGGVTVSNAQTQSPSQGLMKYTTIVTYDQGECSSGQIPTNPPEKIVSFTPEECYRYPTRSILTRWNSPTSVQLQIFNTMTCQGMILTDMTIDTSIAGCQNPFGLPKWFIILFGKPQAPIIGSLPYLYYEKTSLSFFCYPGVDRYYSARTYLMPGRCTFSDYMGIAERGVDGTDTSIQTINDAVNCAGATTTYDYDCPAVINPYRIGLAFKTKPYTRVTGTVTVLSYTAIRVLGLDLGFDQKANAFTTVMLNQLSTSTPYKDGYSFQASTNMTFTSLTAGFSGTISFYVDGFDYVNNIEVAPLTTQPFTIPSYPTMTTITPVTVTTNSITITYGSTGGFVTNGNTYAVSATILPSTTLLFPQCSAITTCQLVGLPPGALVNVSVTVSNSGSSSTQFIMQQLVKPISNLDFAFQTAYSTGNITFSYSDTGYGETNFITSVMDQTTLANTTYNTKNMFQLFAVAPSIPTNYRVNVTALNDGNMLQVIKTFNWLGNILLSNITITDITSISANFWCNIDNLATGNYQIPITSATGSLVSIGISSKGPIKLSLTPNTQYTFSATVIEATTFRKSQTLPFVFSSVSTIQITAVETIQKMNALNQTYLQIRPTIQGGSPTIPTIFQSVSTNFTNGVTFNTSTNSFTAPNLAVPSGPFNLNIRASQLDDQVTSIFTFRIYKFPSVDQINVTSGYESANVSWTSSGGVPGTISYEVTIYNPSSTHPTPVSVCSGVATSCLITKLTSNTPYAVDIIVSSSQFDDYVKTSSIQTLRCISK</sequence>
<feature type="chain" id="PRO_5003313202" description="Fibronectin type-III domain-containing protein" evidence="1">
    <location>
        <begin position="33"/>
        <end position="799"/>
    </location>
</feature>
<dbReference type="InterPro" id="IPR003961">
    <property type="entry name" value="FN3_dom"/>
</dbReference>
<dbReference type="Proteomes" id="UP000007797">
    <property type="component" value="Unassembled WGS sequence"/>
</dbReference>
<proteinExistence type="predicted"/>
<dbReference type="KEGG" id="dfa:DFA_05166"/>
<keyword evidence="1" id="KW-0732">Signal</keyword>
<dbReference type="InterPro" id="IPR036116">
    <property type="entry name" value="FN3_sf"/>
</dbReference>
<dbReference type="CDD" id="cd00063">
    <property type="entry name" value="FN3"/>
    <property type="match status" value="1"/>
</dbReference>
<evidence type="ECO:0008006" key="4">
    <source>
        <dbReference type="Google" id="ProtNLM"/>
    </source>
</evidence>
<dbReference type="AlphaFoldDB" id="F4PNI3"/>
<accession>F4PNI3</accession>
<evidence type="ECO:0000256" key="1">
    <source>
        <dbReference type="SAM" id="SignalP"/>
    </source>
</evidence>
<evidence type="ECO:0000313" key="3">
    <source>
        <dbReference type="Proteomes" id="UP000007797"/>
    </source>
</evidence>
<protein>
    <recommendedName>
        <fullName evidence="4">Fibronectin type-III domain-containing protein</fullName>
    </recommendedName>
</protein>
<dbReference type="RefSeq" id="XP_004360887.1">
    <property type="nucleotide sequence ID" value="XM_004360830.1"/>
</dbReference>
<organism evidence="2 3">
    <name type="scientific">Cavenderia fasciculata</name>
    <name type="common">Slime mold</name>
    <name type="synonym">Dictyostelium fasciculatum</name>
    <dbReference type="NCBI Taxonomy" id="261658"/>
    <lineage>
        <taxon>Eukaryota</taxon>
        <taxon>Amoebozoa</taxon>
        <taxon>Evosea</taxon>
        <taxon>Eumycetozoa</taxon>
        <taxon>Dictyostelia</taxon>
        <taxon>Acytosteliales</taxon>
        <taxon>Cavenderiaceae</taxon>
        <taxon>Cavenderia</taxon>
    </lineage>
</organism>